<proteinExistence type="predicted"/>
<keyword evidence="3" id="KW-1185">Reference proteome</keyword>
<gene>
    <name evidence="2" type="ORF">PH603_00305</name>
</gene>
<accession>A0AAE9XV03</accession>
<evidence type="ECO:0000256" key="1">
    <source>
        <dbReference type="SAM" id="SignalP"/>
    </source>
</evidence>
<dbReference type="EMBL" id="CP116805">
    <property type="protein sequence ID" value="WCL54198.1"/>
    <property type="molecule type" value="Genomic_DNA"/>
</dbReference>
<evidence type="ECO:0000313" key="3">
    <source>
        <dbReference type="Proteomes" id="UP001217500"/>
    </source>
</evidence>
<reference evidence="2" key="1">
    <citation type="submission" date="2023-01" db="EMBL/GenBank/DDBJ databases">
        <title>The genome sequence of Kordiimonadaceae bacterium 6D33.</title>
        <authorList>
            <person name="Liu Y."/>
        </authorList>
    </citation>
    <scope>NUCLEOTIDE SEQUENCE</scope>
    <source>
        <strain evidence="2">6D33</strain>
    </source>
</reference>
<dbReference type="KEGG" id="gso:PH603_00305"/>
<feature type="chain" id="PRO_5042275452" evidence="1">
    <location>
        <begin position="37"/>
        <end position="197"/>
    </location>
</feature>
<dbReference type="Proteomes" id="UP001217500">
    <property type="component" value="Chromosome"/>
</dbReference>
<feature type="signal peptide" evidence="1">
    <location>
        <begin position="1"/>
        <end position="36"/>
    </location>
</feature>
<protein>
    <submittedName>
        <fullName evidence="2">Uncharacterized protein</fullName>
    </submittedName>
</protein>
<dbReference type="AlphaFoldDB" id="A0AAE9XV03"/>
<organism evidence="2 3">
    <name type="scientific">Gimibacter soli</name>
    <dbReference type="NCBI Taxonomy" id="3024400"/>
    <lineage>
        <taxon>Bacteria</taxon>
        <taxon>Pseudomonadati</taxon>
        <taxon>Pseudomonadota</taxon>
        <taxon>Alphaproteobacteria</taxon>
        <taxon>Kordiimonadales</taxon>
        <taxon>Temperatibacteraceae</taxon>
        <taxon>Gimibacter</taxon>
    </lineage>
</organism>
<name>A0AAE9XV03_9PROT</name>
<dbReference type="RefSeq" id="WP_289503917.1">
    <property type="nucleotide sequence ID" value="NZ_CP116805.1"/>
</dbReference>
<keyword evidence="1" id="KW-0732">Signal</keyword>
<evidence type="ECO:0000313" key="2">
    <source>
        <dbReference type="EMBL" id="WCL54198.1"/>
    </source>
</evidence>
<sequence>MLRLNNRGQKRCWKSTGASVIAAVILHVCTPLSVAAAEPVETKQYSYYDALGYSVVRFVVSGEMPKTVRAGMFPDFARKGTLSECVSGLMCLDVPGVIKLHIPSRPAALEANSRWEVDGYTYRSKAVFAKQDGDMEFLIEQYDANGSNTMSLRYSYSTGIKFLLFNSLWMCDPEEGKKDPTECIDVLMPDGDGLLLQ</sequence>